<proteinExistence type="predicted"/>
<evidence type="ECO:0000256" key="1">
    <source>
        <dbReference type="SAM" id="MobiDB-lite"/>
    </source>
</evidence>
<dbReference type="Proteomes" id="UP000789759">
    <property type="component" value="Unassembled WGS sequence"/>
</dbReference>
<evidence type="ECO:0000313" key="2">
    <source>
        <dbReference type="EMBL" id="CAG8642968.1"/>
    </source>
</evidence>
<keyword evidence="3" id="KW-1185">Reference proteome</keyword>
<accession>A0A9N9DJJ9</accession>
<sequence length="108" mass="12416">MNTENENIVMQNETTSDTEMSTSNNEQEKSTKDKPNMKHKNVPVDSLASLYNNVWANNTNSINKKNEQGFMIVFRKKYRNKSKIAILKVGRTTVLETSALYTKARELQ</sequence>
<reference evidence="2" key="1">
    <citation type="submission" date="2021-06" db="EMBL/GenBank/DDBJ databases">
        <authorList>
            <person name="Kallberg Y."/>
            <person name="Tangrot J."/>
            <person name="Rosling A."/>
        </authorList>
    </citation>
    <scope>NUCLEOTIDE SEQUENCE</scope>
    <source>
        <strain evidence="2">FL966</strain>
    </source>
</reference>
<protein>
    <submittedName>
        <fullName evidence="2">24562_t:CDS:1</fullName>
    </submittedName>
</protein>
<feature type="region of interest" description="Disordered" evidence="1">
    <location>
        <begin position="1"/>
        <end position="41"/>
    </location>
</feature>
<gene>
    <name evidence="2" type="ORF">CPELLU_LOCUS8946</name>
</gene>
<feature type="compositionally biased region" description="Basic and acidic residues" evidence="1">
    <location>
        <begin position="26"/>
        <end position="36"/>
    </location>
</feature>
<name>A0A9N9DJJ9_9GLOM</name>
<organism evidence="2 3">
    <name type="scientific">Cetraspora pellucida</name>
    <dbReference type="NCBI Taxonomy" id="1433469"/>
    <lineage>
        <taxon>Eukaryota</taxon>
        <taxon>Fungi</taxon>
        <taxon>Fungi incertae sedis</taxon>
        <taxon>Mucoromycota</taxon>
        <taxon>Glomeromycotina</taxon>
        <taxon>Glomeromycetes</taxon>
        <taxon>Diversisporales</taxon>
        <taxon>Gigasporaceae</taxon>
        <taxon>Cetraspora</taxon>
    </lineage>
</organism>
<feature type="compositionally biased region" description="Polar residues" evidence="1">
    <location>
        <begin position="1"/>
        <end position="25"/>
    </location>
</feature>
<evidence type="ECO:0000313" key="3">
    <source>
        <dbReference type="Proteomes" id="UP000789759"/>
    </source>
</evidence>
<dbReference type="AlphaFoldDB" id="A0A9N9DJJ9"/>
<dbReference type="EMBL" id="CAJVQA010006591">
    <property type="protein sequence ID" value="CAG8642968.1"/>
    <property type="molecule type" value="Genomic_DNA"/>
</dbReference>
<comment type="caution">
    <text evidence="2">The sequence shown here is derived from an EMBL/GenBank/DDBJ whole genome shotgun (WGS) entry which is preliminary data.</text>
</comment>